<name>A0A7I8W8J0_9ANNE</name>
<dbReference type="AlphaFoldDB" id="A0A7I8W8J0"/>
<reference evidence="1 2" key="1">
    <citation type="submission" date="2020-08" db="EMBL/GenBank/DDBJ databases">
        <authorList>
            <person name="Hejnol A."/>
        </authorList>
    </citation>
    <scope>NUCLEOTIDE SEQUENCE [LARGE SCALE GENOMIC DNA]</scope>
</reference>
<gene>
    <name evidence="1" type="ORF">DGYR_LOCUS11604</name>
</gene>
<comment type="caution">
    <text evidence="1">The sequence shown here is derived from an EMBL/GenBank/DDBJ whole genome shotgun (WGS) entry which is preliminary data.</text>
</comment>
<keyword evidence="2" id="KW-1185">Reference proteome</keyword>
<accession>A0A7I8W8J0</accession>
<organism evidence="1 2">
    <name type="scientific">Dimorphilus gyrociliatus</name>
    <dbReference type="NCBI Taxonomy" id="2664684"/>
    <lineage>
        <taxon>Eukaryota</taxon>
        <taxon>Metazoa</taxon>
        <taxon>Spiralia</taxon>
        <taxon>Lophotrochozoa</taxon>
        <taxon>Annelida</taxon>
        <taxon>Polychaeta</taxon>
        <taxon>Polychaeta incertae sedis</taxon>
        <taxon>Dinophilidae</taxon>
        <taxon>Dimorphilus</taxon>
    </lineage>
</organism>
<dbReference type="Proteomes" id="UP000549394">
    <property type="component" value="Unassembled WGS sequence"/>
</dbReference>
<evidence type="ECO:0000313" key="2">
    <source>
        <dbReference type="Proteomes" id="UP000549394"/>
    </source>
</evidence>
<proteinExistence type="predicted"/>
<sequence>MKKANRKKGSEIDDVLGRNLLMDDLESLDNRDNEMRRPRLGKLSRGSKDAYLEDYDFEPRYRTPQTPARHKRARSGVWERSMMSTDSLVNSLSGSRKITVSAPDLVHLGVQLTPAQRQAINRSTTLALLRATSRANSKGKIHSIRC</sequence>
<evidence type="ECO:0000313" key="1">
    <source>
        <dbReference type="EMBL" id="CAD5123992.1"/>
    </source>
</evidence>
<dbReference type="EMBL" id="CAJFCJ010000020">
    <property type="protein sequence ID" value="CAD5123992.1"/>
    <property type="molecule type" value="Genomic_DNA"/>
</dbReference>
<protein>
    <submittedName>
        <fullName evidence="1">Uncharacterized protein</fullName>
    </submittedName>
</protein>